<dbReference type="GO" id="GO:0071949">
    <property type="term" value="F:FAD binding"/>
    <property type="evidence" value="ECO:0007669"/>
    <property type="project" value="InterPro"/>
</dbReference>
<dbReference type="Gene3D" id="3.30.43.10">
    <property type="entry name" value="Uridine Diphospho-n-acetylenolpyruvylglucosamine Reductase, domain 2"/>
    <property type="match status" value="1"/>
</dbReference>
<evidence type="ECO:0000256" key="2">
    <source>
        <dbReference type="ARBA" id="ARBA00005466"/>
    </source>
</evidence>
<dbReference type="InterPro" id="IPR016169">
    <property type="entry name" value="FAD-bd_PCMH_sub2"/>
</dbReference>
<feature type="domain" description="FAD-binding PCMH-type" evidence="6">
    <location>
        <begin position="34"/>
        <end position="202"/>
    </location>
</feature>
<dbReference type="GO" id="GO:0016491">
    <property type="term" value="F:oxidoreductase activity"/>
    <property type="evidence" value="ECO:0007669"/>
    <property type="project" value="UniProtKB-KW"/>
</dbReference>
<dbReference type="InterPro" id="IPR006094">
    <property type="entry name" value="Oxid_FAD_bind_N"/>
</dbReference>
<dbReference type="EMBL" id="VDFR01000011">
    <property type="protein sequence ID" value="TNC50902.1"/>
    <property type="molecule type" value="Genomic_DNA"/>
</dbReference>
<comment type="cofactor">
    <cofactor evidence="1">
        <name>FAD</name>
        <dbReference type="ChEBI" id="CHEBI:57692"/>
    </cofactor>
</comment>
<dbReference type="PANTHER" id="PTHR42973">
    <property type="entry name" value="BINDING OXIDOREDUCTASE, PUTATIVE (AFU_ORTHOLOGUE AFUA_1G17690)-RELATED"/>
    <property type="match status" value="1"/>
</dbReference>
<dbReference type="EMBL" id="VDFR01000106">
    <property type="protein sequence ID" value="TNC41315.1"/>
    <property type="molecule type" value="Genomic_DNA"/>
</dbReference>
<dbReference type="InterPro" id="IPR036318">
    <property type="entry name" value="FAD-bd_PCMH-like_sf"/>
</dbReference>
<accession>A0A5C4N3T7</accession>
<dbReference type="SUPFAM" id="SSF56176">
    <property type="entry name" value="FAD-binding/transporter-associated domain-like"/>
    <property type="match status" value="1"/>
</dbReference>
<dbReference type="InterPro" id="IPR016166">
    <property type="entry name" value="FAD-bd_PCMH"/>
</dbReference>
<evidence type="ECO:0000313" key="7">
    <source>
        <dbReference type="EMBL" id="TNC41315.1"/>
    </source>
</evidence>
<dbReference type="OrthoDB" id="3682986at2"/>
<dbReference type="Proteomes" id="UP000306740">
    <property type="component" value="Unassembled WGS sequence"/>
</dbReference>
<dbReference type="Pfam" id="PF01565">
    <property type="entry name" value="FAD_binding_4"/>
    <property type="match status" value="1"/>
</dbReference>
<evidence type="ECO:0000256" key="3">
    <source>
        <dbReference type="ARBA" id="ARBA00022630"/>
    </source>
</evidence>
<gene>
    <name evidence="8" type="ORF">FHE65_02695</name>
    <name evidence="7" type="ORF">FHE65_22535</name>
</gene>
<evidence type="ECO:0000256" key="5">
    <source>
        <dbReference type="ARBA" id="ARBA00023002"/>
    </source>
</evidence>
<name>A0A5C4N3T7_9ACTN</name>
<keyword evidence="4" id="KW-0274">FAD</keyword>
<reference evidence="8 9" key="1">
    <citation type="submission" date="2019-05" db="EMBL/GenBank/DDBJ databases">
        <title>Mumia sp. nov., isolated from the intestinal contents of plateau pika (Ochotona curzoniae) in the Qinghai-Tibet plateau of China.</title>
        <authorList>
            <person name="Tian Z."/>
        </authorList>
    </citation>
    <scope>NUCLEOTIDE SEQUENCE [LARGE SCALE GENOMIC DNA]</scope>
    <source>
        <strain evidence="9">527</strain>
        <strain evidence="8">Z527</strain>
    </source>
</reference>
<dbReference type="InterPro" id="IPR016167">
    <property type="entry name" value="FAD-bd_PCMH_sub1"/>
</dbReference>
<dbReference type="Gene3D" id="3.40.462.20">
    <property type="match status" value="1"/>
</dbReference>
<dbReference type="PROSITE" id="PS51387">
    <property type="entry name" value="FAD_PCMH"/>
    <property type="match status" value="1"/>
</dbReference>
<comment type="caution">
    <text evidence="8">The sequence shown here is derived from an EMBL/GenBank/DDBJ whole genome shotgun (WGS) entry which is preliminary data.</text>
</comment>
<protein>
    <submittedName>
        <fullName evidence="8">FAD-binding oxidoreductase</fullName>
    </submittedName>
</protein>
<keyword evidence="5" id="KW-0560">Oxidoreductase</keyword>
<evidence type="ECO:0000313" key="8">
    <source>
        <dbReference type="EMBL" id="TNC50902.1"/>
    </source>
</evidence>
<proteinExistence type="inferred from homology"/>
<dbReference type="PROSITE" id="PS00862">
    <property type="entry name" value="OX2_COVAL_FAD"/>
    <property type="match status" value="1"/>
</dbReference>
<evidence type="ECO:0000313" key="9">
    <source>
        <dbReference type="Proteomes" id="UP000306740"/>
    </source>
</evidence>
<dbReference type="Gene3D" id="3.30.465.10">
    <property type="match status" value="1"/>
</dbReference>
<organism evidence="8 9">
    <name type="scientific">Mumia zhuanghuii</name>
    <dbReference type="NCBI Taxonomy" id="2585211"/>
    <lineage>
        <taxon>Bacteria</taxon>
        <taxon>Bacillati</taxon>
        <taxon>Actinomycetota</taxon>
        <taxon>Actinomycetes</taxon>
        <taxon>Propionibacteriales</taxon>
        <taxon>Nocardioidaceae</taxon>
        <taxon>Mumia</taxon>
    </lineage>
</organism>
<evidence type="ECO:0000256" key="1">
    <source>
        <dbReference type="ARBA" id="ARBA00001974"/>
    </source>
</evidence>
<dbReference type="RefSeq" id="WP_139105205.1">
    <property type="nucleotide sequence ID" value="NZ_VDFR01000011.1"/>
</dbReference>
<sequence>MTDYTTLRDRLTGTLHTRDEADYTAGATPFNLAIQHAPDAVVHAADEGDVVETVRFAREAGVALHLHATGHGAHAAYESGIVLVLDGLSSVTVDPQARTATVGGGTRWAEVVAAAAEHGLAPVTGSSTNVGVVGFLLGGGIGPLVRSHGFGSDHVVSARVVTGAGEVVEAATEGDADLLWALRGGKTGLGVVTEITVALSPMPTLYAGTLFFDLEESTDPYVRWLDWTTTAPPDLTTSGLIIRFPDLEVIPDPLRGRHLFALHVAYPGPVDEGERLTKPLRELGALHLDDLGALAPADVARITNDPTEPAPGFIHGATVDHVDREFAEAVLGCAGPGTTLPVLGLEVRHVGRARQGEPGDTDAAGFRDFAYTITVLGVPDPALFGEVLPQAMAQVEQTLAPWLSPHLSPNWMTDPYDPEQIARTWPEQTRARLDTVRRRHDPDGVFSPR</sequence>
<dbReference type="InterPro" id="IPR050416">
    <property type="entry name" value="FAD-linked_Oxidoreductase"/>
</dbReference>
<dbReference type="InterPro" id="IPR006093">
    <property type="entry name" value="Oxy_OxRdtase_FAD_BS"/>
</dbReference>
<evidence type="ECO:0000256" key="4">
    <source>
        <dbReference type="ARBA" id="ARBA00022827"/>
    </source>
</evidence>
<comment type="similarity">
    <text evidence="2">Belongs to the oxygen-dependent FAD-linked oxidoreductase family.</text>
</comment>
<dbReference type="PANTHER" id="PTHR42973:SF39">
    <property type="entry name" value="FAD-BINDING PCMH-TYPE DOMAIN-CONTAINING PROTEIN"/>
    <property type="match status" value="1"/>
</dbReference>
<keyword evidence="3" id="KW-0285">Flavoprotein</keyword>
<evidence type="ECO:0000259" key="6">
    <source>
        <dbReference type="PROSITE" id="PS51387"/>
    </source>
</evidence>
<dbReference type="AlphaFoldDB" id="A0A5C4N3T7"/>